<name>A0ABT4VK60_9HYPH</name>
<evidence type="ECO:0000313" key="2">
    <source>
        <dbReference type="Proteomes" id="UP001148313"/>
    </source>
</evidence>
<protein>
    <submittedName>
        <fullName evidence="1">VOC family protein</fullName>
    </submittedName>
</protein>
<dbReference type="InterPro" id="IPR029068">
    <property type="entry name" value="Glyas_Bleomycin-R_OHBP_Dase"/>
</dbReference>
<comment type="caution">
    <text evidence="1">The sequence shown here is derived from an EMBL/GenBank/DDBJ whole genome shotgun (WGS) entry which is preliminary data.</text>
</comment>
<organism evidence="1 2">
    <name type="scientific">Hoeflea poritis</name>
    <dbReference type="NCBI Taxonomy" id="2993659"/>
    <lineage>
        <taxon>Bacteria</taxon>
        <taxon>Pseudomonadati</taxon>
        <taxon>Pseudomonadota</taxon>
        <taxon>Alphaproteobacteria</taxon>
        <taxon>Hyphomicrobiales</taxon>
        <taxon>Rhizobiaceae</taxon>
        <taxon>Hoeflea</taxon>
    </lineage>
</organism>
<dbReference type="Pfam" id="PF13669">
    <property type="entry name" value="Glyoxalase_4"/>
    <property type="match status" value="1"/>
</dbReference>
<dbReference type="EMBL" id="JAPJZH010000003">
    <property type="protein sequence ID" value="MDA4845103.1"/>
    <property type="molecule type" value="Genomic_DNA"/>
</dbReference>
<proteinExistence type="predicted"/>
<sequence>MSRIFDDVRQIAYVTDDMDRTLDFLHKTAGIGPWFVAWDIPVLECSYHGAPIALKIDAALANSGDMQIEIIRQNSPAPSLFTELSDRHGFGLVPHHYSSWSANYDTVMRKALANGFTKAQEGRSRYGNFVYYQHPDQTDFIFEVTELTAERASIFDQIRQAAINWDGQKPIRDGWPEPQL</sequence>
<dbReference type="RefSeq" id="WP_271088666.1">
    <property type="nucleotide sequence ID" value="NZ_JAPJZH010000003.1"/>
</dbReference>
<dbReference type="SUPFAM" id="SSF54593">
    <property type="entry name" value="Glyoxalase/Bleomycin resistance protein/Dihydroxybiphenyl dioxygenase"/>
    <property type="match status" value="1"/>
</dbReference>
<gene>
    <name evidence="1" type="ORF">OOZ53_07055</name>
</gene>
<keyword evidence="2" id="KW-1185">Reference proteome</keyword>
<reference evidence="1" key="1">
    <citation type="submission" date="2022-11" db="EMBL/GenBank/DDBJ databases">
        <title>Hoeflea poritis sp. nov., isolated from scleractinian coral Porites lutea.</title>
        <authorList>
            <person name="Zhang G."/>
            <person name="Wei Q."/>
            <person name="Cai L."/>
        </authorList>
    </citation>
    <scope>NUCLEOTIDE SEQUENCE</scope>
    <source>
        <strain evidence="1">E7-10</strain>
    </source>
</reference>
<dbReference type="Proteomes" id="UP001148313">
    <property type="component" value="Unassembled WGS sequence"/>
</dbReference>
<accession>A0ABT4VK60</accession>
<dbReference type="Gene3D" id="3.10.180.10">
    <property type="entry name" value="2,3-Dihydroxybiphenyl 1,2-Dioxygenase, domain 1"/>
    <property type="match status" value="1"/>
</dbReference>
<evidence type="ECO:0000313" key="1">
    <source>
        <dbReference type="EMBL" id="MDA4845103.1"/>
    </source>
</evidence>